<evidence type="ECO:0000313" key="4">
    <source>
        <dbReference type="EnsemblPlants" id="Ma11_p24600.1"/>
    </source>
</evidence>
<accession>A0A804LBJ9</accession>
<gene>
    <name evidence="3" type="ORF">GSMUA_00570.1</name>
</gene>
<name>A0A804LBJ9_MUSAM</name>
<sequence length="248" mass="27425">MAAELFGSADAVAYFPVVYINGDHDIEVGSVLVHPSLSFDTFQETISQMIGVARHRLSMTLVRSNNIRALGETSRMVAIDEASDLSAIACERDCFIHAVRLSRRKRRGRSKRKNRDPGPGENAGPNITILRRNPAESDVLYTVADGVMVPGTVAGLGLWDYEAPLRVLERQRERFPLSTPAARPSCYRFAEFAPQPAPLLWCDHCEVTKAEGLPPYFHRCVRDAITICFRSAAGPIQRPSTKQVEASS</sequence>
<evidence type="ECO:0000313" key="5">
    <source>
        <dbReference type="Proteomes" id="UP000012960"/>
    </source>
</evidence>
<evidence type="ECO:0000259" key="2">
    <source>
        <dbReference type="Pfam" id="PF23596"/>
    </source>
</evidence>
<evidence type="ECO:0000256" key="1">
    <source>
        <dbReference type="SAM" id="MobiDB-lite"/>
    </source>
</evidence>
<feature type="compositionally biased region" description="Basic residues" evidence="1">
    <location>
        <begin position="105"/>
        <end position="114"/>
    </location>
</feature>
<dbReference type="Pfam" id="PF23596">
    <property type="entry name" value="DUF7138"/>
    <property type="match status" value="1"/>
</dbReference>
<dbReference type="PANTHER" id="PTHR36351:SF1">
    <property type="entry name" value="EMBRYO SAC DEVELOPMENT ARREST 12"/>
    <property type="match status" value="1"/>
</dbReference>
<protein>
    <submittedName>
        <fullName evidence="3">(wild Malaysian banana) hypothetical protein</fullName>
    </submittedName>
</protein>
<organism evidence="4 5">
    <name type="scientific">Musa acuminata subsp. malaccensis</name>
    <name type="common">Wild banana</name>
    <name type="synonym">Musa malaccensis</name>
    <dbReference type="NCBI Taxonomy" id="214687"/>
    <lineage>
        <taxon>Eukaryota</taxon>
        <taxon>Viridiplantae</taxon>
        <taxon>Streptophyta</taxon>
        <taxon>Embryophyta</taxon>
        <taxon>Tracheophyta</taxon>
        <taxon>Spermatophyta</taxon>
        <taxon>Magnoliopsida</taxon>
        <taxon>Liliopsida</taxon>
        <taxon>Zingiberales</taxon>
        <taxon>Musaceae</taxon>
        <taxon>Musa</taxon>
    </lineage>
</organism>
<dbReference type="EnsemblPlants" id="Ma11_t24600.1">
    <property type="protein sequence ID" value="Ma11_p24600.1"/>
    <property type="gene ID" value="Ma11_g24600"/>
</dbReference>
<feature type="region of interest" description="Disordered" evidence="1">
    <location>
        <begin position="105"/>
        <end position="129"/>
    </location>
</feature>
<dbReference type="InterPro" id="IPR055562">
    <property type="entry name" value="DUF7138"/>
</dbReference>
<dbReference type="PANTHER" id="PTHR36351">
    <property type="entry name" value="EMBRYO SAC DEVELOPMENT ARREST 12"/>
    <property type="match status" value="1"/>
</dbReference>
<dbReference type="OMA" id="ERDSFRM"/>
<dbReference type="Gramene" id="Ma11_t24600.1">
    <property type="protein sequence ID" value="Ma11_p24600.1"/>
    <property type="gene ID" value="Ma11_g24600"/>
</dbReference>
<evidence type="ECO:0000313" key="3">
    <source>
        <dbReference type="EMBL" id="CAG1865571.1"/>
    </source>
</evidence>
<dbReference type="Proteomes" id="UP000012960">
    <property type="component" value="Unplaced"/>
</dbReference>
<feature type="domain" description="DUF7138" evidence="2">
    <location>
        <begin position="14"/>
        <end position="96"/>
    </location>
</feature>
<dbReference type="InParanoid" id="A0A804LBJ9"/>
<dbReference type="AlphaFoldDB" id="A0A804LBJ9"/>
<reference evidence="3" key="1">
    <citation type="submission" date="2021-03" db="EMBL/GenBank/DDBJ databases">
        <authorList>
            <consortium name="Genoscope - CEA"/>
            <person name="William W."/>
        </authorList>
    </citation>
    <scope>NUCLEOTIDE SEQUENCE</scope>
    <source>
        <strain evidence="3">Doubled-haploid Pahang</strain>
    </source>
</reference>
<dbReference type="EMBL" id="HG996475">
    <property type="protein sequence ID" value="CAG1865571.1"/>
    <property type="molecule type" value="Genomic_DNA"/>
</dbReference>
<dbReference type="FunCoup" id="A0A804LBJ9">
    <property type="interactions" value="125"/>
</dbReference>
<keyword evidence="5" id="KW-1185">Reference proteome</keyword>
<reference evidence="4" key="2">
    <citation type="submission" date="2021-05" db="UniProtKB">
        <authorList>
            <consortium name="EnsemblPlants"/>
        </authorList>
    </citation>
    <scope>IDENTIFICATION</scope>
    <source>
        <strain evidence="4">subsp. malaccensis</strain>
    </source>
</reference>
<proteinExistence type="predicted"/>